<reference evidence="1" key="1">
    <citation type="journal article" date="2020" name="Nature">
        <title>Giant virus diversity and host interactions through global metagenomics.</title>
        <authorList>
            <person name="Schulz F."/>
            <person name="Roux S."/>
            <person name="Paez-Espino D."/>
            <person name="Jungbluth S."/>
            <person name="Walsh D.A."/>
            <person name="Denef V.J."/>
            <person name="McMahon K.D."/>
            <person name="Konstantinidis K.T."/>
            <person name="Eloe-Fadrosh E.A."/>
            <person name="Kyrpides N.C."/>
            <person name="Woyke T."/>
        </authorList>
    </citation>
    <scope>NUCLEOTIDE SEQUENCE</scope>
    <source>
        <strain evidence="1">GVMAG-M-3300020166-5</strain>
    </source>
</reference>
<protein>
    <submittedName>
        <fullName evidence="1">Uncharacterized protein</fullName>
    </submittedName>
</protein>
<proteinExistence type="predicted"/>
<name>A0A6C0BXD1_9ZZZZ</name>
<sequence>MDEIGFVNVVIMKPYRIIRRQVYGDIYHGDAVLIAYWVYHNWIPSRGLNIVDINNVDIIIEGDLHGSDGQGEPYVKMNHLSIKINILFNNGHQEETPSPIHLIYKVDQYGNFINWEQDLYGLASGPKKKGKRKSYKKHIKTKKRKIKLFESKRRKNHK</sequence>
<organism evidence="1">
    <name type="scientific">viral metagenome</name>
    <dbReference type="NCBI Taxonomy" id="1070528"/>
    <lineage>
        <taxon>unclassified sequences</taxon>
        <taxon>metagenomes</taxon>
        <taxon>organismal metagenomes</taxon>
    </lineage>
</organism>
<accession>A0A6C0BXD1</accession>
<dbReference type="EMBL" id="MN739285">
    <property type="protein sequence ID" value="QHS97085.1"/>
    <property type="molecule type" value="Genomic_DNA"/>
</dbReference>
<dbReference type="AlphaFoldDB" id="A0A6C0BXD1"/>
<evidence type="ECO:0000313" key="1">
    <source>
        <dbReference type="EMBL" id="QHS97085.1"/>
    </source>
</evidence>